<keyword evidence="2" id="KW-1185">Reference proteome</keyword>
<dbReference type="EMBL" id="PQWO01000001">
    <property type="protein sequence ID" value="PZD75009.1"/>
    <property type="molecule type" value="Genomic_DNA"/>
</dbReference>
<dbReference type="PANTHER" id="PTHR35399">
    <property type="entry name" value="SLR8030 PROTEIN"/>
    <property type="match status" value="1"/>
</dbReference>
<dbReference type="PANTHER" id="PTHR35399:SF2">
    <property type="entry name" value="DUF839 DOMAIN-CONTAINING PROTEIN"/>
    <property type="match status" value="1"/>
</dbReference>
<accession>A0A2W1JNY8</accession>
<name>A0A2W1JNY8_9CYAN</name>
<sequence length="722" mass="77885">MTITRRQFLVFMGGAAGTVACSSLVGKRAKTLAFQPVQLPLPLNIGDTASDQMQVYSTYEVIDDLVVPEGYRYSVISAWGDSVGDSRFGYNNDFVALIEAEMMSFLAVNFEYISGKTWMQTYPEVIGQSLPFAEVKTALASRGGEINAFALPKNNPLKQQIEAIAKEGLIDQGIGVISVSKNNDSWERTPLAQDRRITGISGLEDGRYLQATGAAVAIFEKVDKLGYDDQLQVRIIGTFQNCAGGTTPWGTILSAEENFQAQVPEPVMADGSSMDPSQQPFVLTDKKVDGRGNPFGLAGNKYGWMVEVDPANAQDYGTKHTWLGRYRHEAVAVRAVKGKPLAVYSGCDRRGGHLYKFVSQDNVYKVADKANSGLLEQGMLYGAKLNSDGTGQWIALNPDTAVDPVLPSQVVEDEGQGLVTLPNPDRQAGGIVKVTQDADAIALKKFKTLGDLYIGNAIEKQGAILIDAHFAANAAGVTCMARPEDTTVNDQGALFVAFTSGSPGGDGGPDKQIFTGPEGETPYEYGWIMKLEEDKRDPGSMTFRWAMIALGGEPADGGLGFSNPDNLEMDSNGNLWMVTDMSTSKHNQEIPSRTEDGEQVSQSNLRGLFGNNSAWVIPLSGPDSGKAVPFAIGPMECELCGLSLSSDQKSLFLAIQHPGETGGMRQDMAVETRQLVMRTTDGQEFTQQRQVPLGSNWPGKTAQDLPKPALVVVQREDGQNLA</sequence>
<comment type="caution">
    <text evidence="1">The sequence shown here is derived from an EMBL/GenBank/DDBJ whole genome shotgun (WGS) entry which is preliminary data.</text>
</comment>
<dbReference type="InterPro" id="IPR008557">
    <property type="entry name" value="PhoX"/>
</dbReference>
<dbReference type="PROSITE" id="PS51318">
    <property type="entry name" value="TAT"/>
    <property type="match status" value="1"/>
</dbReference>
<proteinExistence type="predicted"/>
<protein>
    <recommendedName>
        <fullName evidence="3">Phosphatase</fullName>
    </recommendedName>
</protein>
<organism evidence="1 2">
    <name type="scientific">Acaryochloris thomasi RCC1774</name>
    <dbReference type="NCBI Taxonomy" id="1764569"/>
    <lineage>
        <taxon>Bacteria</taxon>
        <taxon>Bacillati</taxon>
        <taxon>Cyanobacteriota</taxon>
        <taxon>Cyanophyceae</taxon>
        <taxon>Acaryochloridales</taxon>
        <taxon>Acaryochloridaceae</taxon>
        <taxon>Acaryochloris</taxon>
        <taxon>Acaryochloris thomasi</taxon>
    </lineage>
</organism>
<dbReference type="OrthoDB" id="9801383at2"/>
<dbReference type="AlphaFoldDB" id="A0A2W1JNY8"/>
<evidence type="ECO:0008006" key="3">
    <source>
        <dbReference type="Google" id="ProtNLM"/>
    </source>
</evidence>
<evidence type="ECO:0000313" key="2">
    <source>
        <dbReference type="Proteomes" id="UP000248857"/>
    </source>
</evidence>
<gene>
    <name evidence="1" type="ORF">C1752_00355</name>
</gene>
<dbReference type="PROSITE" id="PS51257">
    <property type="entry name" value="PROKAR_LIPOPROTEIN"/>
    <property type="match status" value="1"/>
</dbReference>
<dbReference type="InterPro" id="IPR006311">
    <property type="entry name" value="TAT_signal"/>
</dbReference>
<reference evidence="1 2" key="1">
    <citation type="journal article" date="2018" name="Sci. Rep.">
        <title>A novel species of the marine cyanobacterium Acaryochloris with a unique pigment content and lifestyle.</title>
        <authorList>
            <person name="Partensky F."/>
            <person name="Six C."/>
            <person name="Ratin M."/>
            <person name="Garczarek L."/>
            <person name="Vaulot D."/>
            <person name="Probert I."/>
            <person name="Calteau A."/>
            <person name="Gourvil P."/>
            <person name="Marie D."/>
            <person name="Grebert T."/>
            <person name="Bouchier C."/>
            <person name="Le Panse S."/>
            <person name="Gachenot M."/>
            <person name="Rodriguez F."/>
            <person name="Garrido J.L."/>
        </authorList>
    </citation>
    <scope>NUCLEOTIDE SEQUENCE [LARGE SCALE GENOMIC DNA]</scope>
    <source>
        <strain evidence="1 2">RCC1774</strain>
    </source>
</reference>
<dbReference type="RefSeq" id="WP_110984330.1">
    <property type="nucleotide sequence ID" value="NZ_CAWNWM010000001.1"/>
</dbReference>
<dbReference type="Pfam" id="PF05787">
    <property type="entry name" value="PhoX"/>
    <property type="match status" value="1"/>
</dbReference>
<dbReference type="Proteomes" id="UP000248857">
    <property type="component" value="Unassembled WGS sequence"/>
</dbReference>
<evidence type="ECO:0000313" key="1">
    <source>
        <dbReference type="EMBL" id="PZD75009.1"/>
    </source>
</evidence>